<name>A0ABX8D5W4_9CELL</name>
<dbReference type="Proteomes" id="UP000677804">
    <property type="component" value="Chromosome"/>
</dbReference>
<keyword evidence="2" id="KW-1185">Reference proteome</keyword>
<gene>
    <name evidence="1" type="ORF">KG103_02600</name>
</gene>
<dbReference type="EMBL" id="CP074405">
    <property type="protein sequence ID" value="QVI62848.1"/>
    <property type="molecule type" value="Genomic_DNA"/>
</dbReference>
<evidence type="ECO:0000313" key="2">
    <source>
        <dbReference type="Proteomes" id="UP000677804"/>
    </source>
</evidence>
<evidence type="ECO:0000313" key="1">
    <source>
        <dbReference type="EMBL" id="QVI62848.1"/>
    </source>
</evidence>
<proteinExistence type="predicted"/>
<accession>A0ABX8D5W4</accession>
<organism evidence="1 2">
    <name type="scientific">Cellulomonas wangleii</name>
    <dbReference type="NCBI Taxonomy" id="2816956"/>
    <lineage>
        <taxon>Bacteria</taxon>
        <taxon>Bacillati</taxon>
        <taxon>Actinomycetota</taxon>
        <taxon>Actinomycetes</taxon>
        <taxon>Micrococcales</taxon>
        <taxon>Cellulomonadaceae</taxon>
        <taxon>Cellulomonas</taxon>
    </lineage>
</organism>
<sequence>MGYLDDWDLTYEEINELLTDNPSLRSFVSGYAAEMKCRRLWFESDPRVSNVTKYDDHDRTKKGDIAFDYRGHTFTVEVKSLQTNSIKYNRAGDRVANFQCDASDKRPVVFPDGSTVDTTCLLVGEFDLLAVNLHGFYGKWHFAFAKNEDLPRVSGRRGASRFYTQTQLDGLLATSMPMTDPPGSPYEADPWNLLDELVEERERGLGPAPVRVVTEDDGGEVLVIDSD</sequence>
<reference evidence="1 2" key="1">
    <citation type="submission" date="2021-05" db="EMBL/GenBank/DDBJ databases">
        <title>Novel species in genus Cellulomonas.</title>
        <authorList>
            <person name="Zhang G."/>
        </authorList>
    </citation>
    <scope>NUCLEOTIDE SEQUENCE [LARGE SCALE GENOMIC DNA]</scope>
    <source>
        <strain evidence="2">zg-ZUI222</strain>
    </source>
</reference>
<evidence type="ECO:0008006" key="3">
    <source>
        <dbReference type="Google" id="ProtNLM"/>
    </source>
</evidence>
<protein>
    <recommendedName>
        <fullName evidence="3">Restriction endonuclease</fullName>
    </recommendedName>
</protein>
<dbReference type="RefSeq" id="WP_207340329.1">
    <property type="nucleotide sequence ID" value="NZ_CP074405.1"/>
</dbReference>